<sequence>MKKLLLTAGLVSMLALAACGEDTQTEEDSNASNQEDTEETTLTDNSDEEEATDDEEAADEDPEDVIESDWETQVGETDANGNLLLLGRNDTIDTIETGPMTLNIPQVNIAEVLEWPEDIAEFYDFEPTGVIQIDMEVSNSSEDTVNFYPDQATITTSTGEQLESDVFTSDYIDGEFIGAVNKKGSVFFLLENSDPNEVEWVRILINSPHDNESFDTLGDEVDFQVDFN</sequence>
<evidence type="ECO:0000256" key="2">
    <source>
        <dbReference type="SAM" id="SignalP"/>
    </source>
</evidence>
<keyword evidence="4" id="KW-1185">Reference proteome</keyword>
<feature type="chain" id="PRO_5038424079" description="DUF4352 domain-containing protein" evidence="2">
    <location>
        <begin position="18"/>
        <end position="228"/>
    </location>
</feature>
<dbReference type="Proteomes" id="UP000318521">
    <property type="component" value="Unassembled WGS sequence"/>
</dbReference>
<evidence type="ECO:0000256" key="1">
    <source>
        <dbReference type="SAM" id="MobiDB-lite"/>
    </source>
</evidence>
<evidence type="ECO:0000313" key="3">
    <source>
        <dbReference type="EMBL" id="TSB44918.1"/>
    </source>
</evidence>
<feature type="signal peptide" evidence="2">
    <location>
        <begin position="1"/>
        <end position="17"/>
    </location>
</feature>
<accession>A0A553ZTX4</accession>
<organism evidence="3 4">
    <name type="scientific">Alkalicoccobacillus porphyridii</name>
    <dbReference type="NCBI Taxonomy" id="2597270"/>
    <lineage>
        <taxon>Bacteria</taxon>
        <taxon>Bacillati</taxon>
        <taxon>Bacillota</taxon>
        <taxon>Bacilli</taxon>
        <taxon>Bacillales</taxon>
        <taxon>Bacillaceae</taxon>
        <taxon>Alkalicoccobacillus</taxon>
    </lineage>
</organism>
<comment type="caution">
    <text evidence="3">The sequence shown here is derived from an EMBL/GenBank/DDBJ whole genome shotgun (WGS) entry which is preliminary data.</text>
</comment>
<name>A0A553ZTX4_9BACI</name>
<evidence type="ECO:0000313" key="4">
    <source>
        <dbReference type="Proteomes" id="UP000318521"/>
    </source>
</evidence>
<gene>
    <name evidence="3" type="ORF">FN960_18905</name>
</gene>
<dbReference type="EMBL" id="VLXZ01000017">
    <property type="protein sequence ID" value="TSB44918.1"/>
    <property type="molecule type" value="Genomic_DNA"/>
</dbReference>
<protein>
    <recommendedName>
        <fullName evidence="5">DUF4352 domain-containing protein</fullName>
    </recommendedName>
</protein>
<feature type="compositionally biased region" description="Acidic residues" evidence="1">
    <location>
        <begin position="23"/>
        <end position="70"/>
    </location>
</feature>
<feature type="region of interest" description="Disordered" evidence="1">
    <location>
        <begin position="21"/>
        <end position="78"/>
    </location>
</feature>
<proteinExistence type="predicted"/>
<reference evidence="3 4" key="1">
    <citation type="submission" date="2019-07" db="EMBL/GenBank/DDBJ databases">
        <authorList>
            <person name="Park Y.J."/>
            <person name="Jeong S.E."/>
            <person name="Jung H.S."/>
        </authorList>
    </citation>
    <scope>NUCLEOTIDE SEQUENCE [LARGE SCALE GENOMIC DNA]</scope>
    <source>
        <strain evidence="4">P16(2019)</strain>
    </source>
</reference>
<dbReference type="RefSeq" id="WP_143850437.1">
    <property type="nucleotide sequence ID" value="NZ_VLXZ01000017.1"/>
</dbReference>
<evidence type="ECO:0008006" key="5">
    <source>
        <dbReference type="Google" id="ProtNLM"/>
    </source>
</evidence>
<keyword evidence="2" id="KW-0732">Signal</keyword>
<dbReference type="PROSITE" id="PS51257">
    <property type="entry name" value="PROKAR_LIPOPROTEIN"/>
    <property type="match status" value="1"/>
</dbReference>
<dbReference type="OrthoDB" id="2352785at2"/>
<dbReference type="AlphaFoldDB" id="A0A553ZTX4"/>